<feature type="region of interest" description="Disordered" evidence="1">
    <location>
        <begin position="1334"/>
        <end position="1359"/>
    </location>
</feature>
<dbReference type="InterPro" id="IPR015943">
    <property type="entry name" value="WD40/YVTN_repeat-like_dom_sf"/>
</dbReference>
<reference evidence="3" key="1">
    <citation type="submission" date="2020-04" db="EMBL/GenBank/DDBJ databases">
        <authorList>
            <person name="Alioto T."/>
            <person name="Alioto T."/>
            <person name="Gomez Garrido J."/>
        </authorList>
    </citation>
    <scope>NUCLEOTIDE SEQUENCE</scope>
    <source>
        <strain evidence="3">A484AB</strain>
    </source>
</reference>
<gene>
    <name evidence="3" type="ORF">PACLA_8A064937</name>
</gene>
<evidence type="ECO:0000313" key="4">
    <source>
        <dbReference type="Proteomes" id="UP001152795"/>
    </source>
</evidence>
<dbReference type="Gene3D" id="2.130.10.10">
    <property type="entry name" value="YVTN repeat-like/Quinoprotein amine dehydrogenase"/>
    <property type="match status" value="2"/>
</dbReference>
<comment type="caution">
    <text evidence="3">The sequence shown here is derived from an EMBL/GenBank/DDBJ whole genome shotgun (WGS) entry which is preliminary data.</text>
</comment>
<dbReference type="PANTHER" id="PTHR13950:SF9">
    <property type="entry name" value="RABCONNECTIN-3A"/>
    <property type="match status" value="1"/>
</dbReference>
<protein>
    <submittedName>
        <fullName evidence="3">DmX 2</fullName>
    </submittedName>
</protein>
<dbReference type="Pfam" id="PF12234">
    <property type="entry name" value="Rav1p_C"/>
    <property type="match status" value="2"/>
</dbReference>
<feature type="region of interest" description="Disordered" evidence="1">
    <location>
        <begin position="2415"/>
        <end position="2438"/>
    </location>
</feature>
<feature type="compositionally biased region" description="Basic and acidic residues" evidence="1">
    <location>
        <begin position="2415"/>
        <end position="2427"/>
    </location>
</feature>
<accession>A0A7D9HSW4</accession>
<evidence type="ECO:0000259" key="2">
    <source>
        <dbReference type="Pfam" id="PF12234"/>
    </source>
</evidence>
<dbReference type="EMBL" id="CACRXK020001426">
    <property type="protein sequence ID" value="CAB3989065.1"/>
    <property type="molecule type" value="Genomic_DNA"/>
</dbReference>
<dbReference type="PROSITE" id="PS50294">
    <property type="entry name" value="WD_REPEATS_REGION"/>
    <property type="match status" value="1"/>
</dbReference>
<feature type="region of interest" description="Disordered" evidence="1">
    <location>
        <begin position="1291"/>
        <end position="1313"/>
    </location>
</feature>
<dbReference type="InterPro" id="IPR052208">
    <property type="entry name" value="DmX-like/RAVE_component"/>
</dbReference>
<feature type="domain" description="RAVE complex protein Rav1 C-terminal" evidence="2">
    <location>
        <begin position="1490"/>
        <end position="1750"/>
    </location>
</feature>
<feature type="domain" description="RAVE complex protein Rav1 C-terminal" evidence="2">
    <location>
        <begin position="1093"/>
        <end position="1268"/>
    </location>
</feature>
<dbReference type="InterPro" id="IPR036322">
    <property type="entry name" value="WD40_repeat_dom_sf"/>
</dbReference>
<feature type="compositionally biased region" description="Polar residues" evidence="1">
    <location>
        <begin position="1896"/>
        <end position="1980"/>
    </location>
</feature>
<feature type="region of interest" description="Disordered" evidence="1">
    <location>
        <begin position="2306"/>
        <end position="2341"/>
    </location>
</feature>
<feature type="region of interest" description="Disordered" evidence="1">
    <location>
        <begin position="1842"/>
        <end position="1980"/>
    </location>
</feature>
<dbReference type="OrthoDB" id="342131at2759"/>
<feature type="compositionally biased region" description="Basic and acidic residues" evidence="1">
    <location>
        <begin position="2011"/>
        <end position="2032"/>
    </location>
</feature>
<evidence type="ECO:0000256" key="1">
    <source>
        <dbReference type="SAM" id="MobiDB-lite"/>
    </source>
</evidence>
<dbReference type="GO" id="GO:0043291">
    <property type="term" value="C:RAVE complex"/>
    <property type="evidence" value="ECO:0007669"/>
    <property type="project" value="TreeGrafter"/>
</dbReference>
<dbReference type="InterPro" id="IPR001680">
    <property type="entry name" value="WD40_rpt"/>
</dbReference>
<sequence length="3069" mass="340562">MRLHQVLTGAANTSENNASVAYGCVEDHPFIVYSSGCDVVILDSKFERVQIVTRQCATSNHVGLISCSETDGKIAVAYGKKIRVFGPKTTDASSQNKSLPFQWSLVSEITTSYTLNCLSWDRDGRRLLTGGDLIELWIESDQSTFRQVFWKSVWKCETPTPVYYIEFSSDGAYFASFGKNDCLVKVWFEVDKGDASNNEEETPYYDFLYIPHPRPVTGMSWRKTSPFMPRNCVANVLLTSCVDNVCRIWCETLEQKSNHDSPDDLSPTHCERHRFIPKSKYITHDVSTYDSDDFQTNHHFHIAASIDPTKDIPVMSTVTYFTATENHSSFVLHWVNNKEMYMTSIANLLLGSPSVTVEVESAGSELSVGSGNMMDSPYVNLTGDEDVGETGQADKNEGNSTSVQMASFPPNEDVYLKDDPEFHNDNLLSQFSSLLRDWQSTPDSLLAINPADGSLLMFLVESLDSALGADFKQSQISFSSCIPDVFPSADAHSLLQNLVLYRLPGKLNMQTSNPTDHSGIYTHGRSTKTSILGQASPSLSLVSVETGAHPPVAMITTHKDGSMNQWQVDFADNTAFSTLISLSHLTRLSGHRFPLTGMFPHPSLPLLLSVSTFTAKSEKIAEYGGSEGNAGGCRDQQILGDGKDDEKHGTQELGDCCQFQNSPESNEHADNSTSNGFTFSELILWQCDSVFPLSQTGGIMELAKLTSTTQDAFDKIAWLPKLFIHPLLTFDSSVALSPKSVSPCACFIASDDTGLRFYQVVLDGRALLDFLSGKQNYRRRPERFNSFNSEDGEGYTTSYPAVSTVNHLLHCIVSDQSGPKPGSVLKLCRLKSSRDVLRNPLFLHVFSEHAIAEGCSPGGTKCPHDDLFEDIFYLLALENTQPPGDNRTRSASQGGETRTMIHMWRIEITTSNKDDSGSTSESPFSPQDPAPATSFSDLQENLKCGIRSRKVLTTYLDLPDGVYVTMATASANTLSAVSENRVCSMPFLISTTCSDAVLRFWSCDVRDLSESSSEWTYSWTECSIRRPGTSIENPDTLAGIDGIPISMDCANTGRIAVVVRKDVLEKTEDQSQHNYSVVVWESESSGNMEWVVEDSFGIEEDFKGSESTQHACARWFSCENGLFVLVVGIGSLIHLYSLVETPMGEQGFKEGSMGHRYKKITSVETRSCATPSELGIFISFVRRGLLVVGIGYEVHVYSQWKDEKTTDKDVVPSDALRSPGLFNEVLRRNPTLPQYHPKYLMELLDFGKLRRVRAILNHLVRCVAGEEAIQAAVYHNDDTSRNRTRSVISTLSRTTSLSTTPVDTPARAGETSHHSCVDCIPPIPIFDLLAADNDDSGNSHRDGVNTDTNATKEQPEENDYSELFSTSLKNSFESEISDHFPIIHSSRAPMSPVHFGLAQAGLLSEHLSKKQLPGLTRTEQLELQALADTLATTKNDLEESTSEIDRGLKFARKSDLAKDGVTGFMGGPSGGGGGYATTGSIGATEGSGGDAVDECGLRFLLAMRHHTCLLRSLPLVPRSQLERKGLSSSKFVWAFHSETQEELLAMLPGMIWGEPSWKELRQYGVGWWIQSNETLRRLVEKVAKTQFNAKQDPMDCSLFYMAMRKKTVLRGLFRTQGDTRMATFFGNNFAEERWRKAALKNAYSLLSKQRFEHAVAFFLLADALWDAIRLCISRLKDVQLALVIARLYDLNAENSTYKKVLIEYVLGHDERSCEAKKDPFLRSIAYWVTKKYHKALRTLLLEPGSDADDIKYNRLAASGSPDIFNFYVYLRTHPVLRRTQFEKHTKAGTPKLRRKVFERQQSLSEVVMLTLPLTAFERRLYYMTAHNHYNAGCPDLSLQVLLDLPPPENDSTSKNDESFTASESEENSQDKNENMINTGTLAMDWSRPVSNRLRNDGQSSSDFDWSQPLSTKLSGKGQNSSDFDWSQPVSSKLTGNDQTSSTFDWSQPVSSALSSSGNTNDVLNGTDSVSPRSGFKNNLVSNQTSSGFDWSQSVSAVLGGSGLQDTSNKTECNDRSSAKDCVVDSNNERNDSENSQNTSMELHLSENERPIEDFNAINSSESQNNDAIAQRLKFRACLKLVVEELCTLPHHCEIHNKDLRSTFTAWLKKELDLIHRICDFERDGTKTESLLPLKVSTPTGVETGSDESFSDLVGDSPNEKNNFAKKVEISAQHIEWLKGNQTLLNILLNYCTLHGACGGDVATMKVELLILIHELEQQRHLMSPLYLTSAGSSIPPLILATMVSTFSLGASPFTYLSSMTQDILKYLTKLPGPPNPAQPLEMVSVLRSMSATLSACVFQSLVCGRDESDSNESRGTSPIHDRPGSSFGVSSKRRPTSSPNKWPGVRLLRSLLITEAKDNASKLKVLLCEICVAIYLSLLAIAWCENDPNQLYYIICNNLTADMWGITFGGGRMVKDQRPLSPDDSRRQSTSPSPQAQGIDWAAKRRQWNFKLLQTPTKVVNKSEKKASENEEFLPPQVSLMEYFLRKPKEDPRKTYHFDSEASLSSDSEESDDAFEDEAGRVIVTPKRKKVKPLDHLDPKSFSWKLMNYAISALVCHDVNIFLANVGLEISDLPTVSPLLHSAVKMLDHWKQVLFSKLKKSGPAPDNYISLYSVEQDEFSRGGPTLMKYKALIDPTNTPFRSISATANPAKRLWHTLVIKEQLQKIFLDFAFGQNSFRADKSTGVVDEVDSGDDSEAKILYKDSEAINSFCISKTVMMRVVVATMRDVQEIDISNMMGISRTFYVDENVSSDPENRKSDQEDFTMIYNSGDPSQQAVFGGMAAQSGVGSSVMFKRNVSGIKRLEEHPNLHYYLAGGHDGSLRIWELGHDHEIATYRESGKYQRVTKVHFSPHGGKFGVIDFGGQLALYQCLNTANTTAFTTLKCHNKQGNDFAFLGSTSLLATAGYSTDGNNVCLWDTLLPPSSSLVHGFNCHESGSPCVVYVPGKRLLLSGGRKGDVCIFDLRQRQLMQTFTAHDSDVKSIAVDESEEFFVTGSVDGDIKVWNLLAHKELLSYPGEHGKSNYQLIKLGTQGVPRVCLQPGGQMYSCGGDGTLKWRQLPLKNLIVNSPF</sequence>
<name>A0A7D9HSW4_PARCT</name>
<dbReference type="Proteomes" id="UP001152795">
    <property type="component" value="Unassembled WGS sequence"/>
</dbReference>
<dbReference type="InterPro" id="IPR022033">
    <property type="entry name" value="Rav1p_C"/>
</dbReference>
<feature type="region of interest" description="Disordered" evidence="1">
    <location>
        <begin position="384"/>
        <end position="407"/>
    </location>
</feature>
<dbReference type="GO" id="GO:0007035">
    <property type="term" value="P:vacuolar acidification"/>
    <property type="evidence" value="ECO:0007669"/>
    <property type="project" value="TreeGrafter"/>
</dbReference>
<feature type="region of interest" description="Disordered" evidence="1">
    <location>
        <begin position="911"/>
        <end position="933"/>
    </location>
</feature>
<feature type="compositionally biased region" description="Low complexity" evidence="1">
    <location>
        <begin position="1291"/>
        <end position="1300"/>
    </location>
</feature>
<organism evidence="3 4">
    <name type="scientific">Paramuricea clavata</name>
    <name type="common">Red gorgonian</name>
    <name type="synonym">Violescent sea-whip</name>
    <dbReference type="NCBI Taxonomy" id="317549"/>
    <lineage>
        <taxon>Eukaryota</taxon>
        <taxon>Metazoa</taxon>
        <taxon>Cnidaria</taxon>
        <taxon>Anthozoa</taxon>
        <taxon>Octocorallia</taxon>
        <taxon>Malacalcyonacea</taxon>
        <taxon>Plexauridae</taxon>
        <taxon>Paramuricea</taxon>
    </lineage>
</organism>
<feature type="region of interest" description="Disordered" evidence="1">
    <location>
        <begin position="2001"/>
        <end position="2041"/>
    </location>
</feature>
<evidence type="ECO:0000313" key="3">
    <source>
        <dbReference type="EMBL" id="CAB3989065.1"/>
    </source>
</evidence>
<dbReference type="Pfam" id="PF00400">
    <property type="entry name" value="WD40"/>
    <property type="match status" value="1"/>
</dbReference>
<dbReference type="PROSITE" id="PS50082">
    <property type="entry name" value="WD_REPEATS_2"/>
    <property type="match status" value="2"/>
</dbReference>
<dbReference type="SMART" id="SM00320">
    <property type="entry name" value="WD40"/>
    <property type="match status" value="9"/>
</dbReference>
<dbReference type="PANTHER" id="PTHR13950">
    <property type="entry name" value="RABCONNECTIN-RELATED"/>
    <property type="match status" value="1"/>
</dbReference>
<proteinExistence type="predicted"/>
<dbReference type="SUPFAM" id="SSF50978">
    <property type="entry name" value="WD40 repeat-like"/>
    <property type="match status" value="2"/>
</dbReference>
<keyword evidence="4" id="KW-1185">Reference proteome</keyword>